<organism evidence="9 10">
    <name type="scientific">Nocardioides iriomotensis</name>
    <dbReference type="NCBI Taxonomy" id="715784"/>
    <lineage>
        <taxon>Bacteria</taxon>
        <taxon>Bacillati</taxon>
        <taxon>Actinomycetota</taxon>
        <taxon>Actinomycetes</taxon>
        <taxon>Propionibacteriales</taxon>
        <taxon>Nocardioidaceae</taxon>
        <taxon>Nocardioides</taxon>
    </lineage>
</organism>
<evidence type="ECO:0000256" key="3">
    <source>
        <dbReference type="ARBA" id="ARBA00022793"/>
    </source>
</evidence>
<protein>
    <recommendedName>
        <fullName evidence="7">Orotidine 5'-phosphate decarboxylase</fullName>
        <ecNumber evidence="7">4.1.1.23</ecNumber>
    </recommendedName>
    <alternativeName>
        <fullName evidence="7">OMP decarboxylase</fullName>
        <shortName evidence="7">OMPDCase</shortName>
        <shortName evidence="7">OMPdecase</shortName>
    </alternativeName>
</protein>
<sequence>MTFGRRLADAFDTRGRLCVGIDPHPGLLDAWGLTDSAFGLEKFALTAAEVLAGTVPVVKPQSAFFERHGSAGIAVLERTIAACRELGALVLLDVKRGDIGSTAQAYADAYLHPASPLAVDAITVSPYLGFGSVQPMIDTALAHDRGVFVLAMTSNPEGPQFQQAATADGRTVAATVLDEVASQNAGAEPLGSVGVVVGATVPREGVTPSFDVNGPILVPGYGAQGGTVDDMRALFGDASPWLLPSSSREILQAGPDREALHAAAVRAADDVAGLDRR</sequence>
<dbReference type="EMBL" id="SDPU01000025">
    <property type="protein sequence ID" value="RYU11243.1"/>
    <property type="molecule type" value="Genomic_DNA"/>
</dbReference>
<dbReference type="InterPro" id="IPR011995">
    <property type="entry name" value="OMPdecase_type-2"/>
</dbReference>
<dbReference type="Proteomes" id="UP000291189">
    <property type="component" value="Unassembled WGS sequence"/>
</dbReference>
<dbReference type="GO" id="GO:0004590">
    <property type="term" value="F:orotidine-5'-phosphate decarboxylase activity"/>
    <property type="evidence" value="ECO:0007669"/>
    <property type="project" value="UniProtKB-UniRule"/>
</dbReference>
<dbReference type="SUPFAM" id="SSF51366">
    <property type="entry name" value="Ribulose-phoshate binding barrel"/>
    <property type="match status" value="1"/>
</dbReference>
<evidence type="ECO:0000256" key="7">
    <source>
        <dbReference type="HAMAP-Rule" id="MF_01215"/>
    </source>
</evidence>
<dbReference type="OrthoDB" id="9808470at2"/>
<dbReference type="NCBIfam" id="TIGR02127">
    <property type="entry name" value="pyrF_sub2"/>
    <property type="match status" value="1"/>
</dbReference>
<dbReference type="Pfam" id="PF00215">
    <property type="entry name" value="OMPdecase"/>
    <property type="match status" value="1"/>
</dbReference>
<comment type="caution">
    <text evidence="9">The sequence shown here is derived from an EMBL/GenBank/DDBJ whole genome shotgun (WGS) entry which is preliminary data.</text>
</comment>
<dbReference type="EC" id="4.1.1.23" evidence="7"/>
<evidence type="ECO:0000259" key="8">
    <source>
        <dbReference type="SMART" id="SM00934"/>
    </source>
</evidence>
<dbReference type="InterPro" id="IPR018089">
    <property type="entry name" value="OMPdecase_AS"/>
</dbReference>
<accession>A0A4Q5IYZ4</accession>
<dbReference type="SMART" id="SM00934">
    <property type="entry name" value="OMPdecase"/>
    <property type="match status" value="1"/>
</dbReference>
<keyword evidence="4 7" id="KW-0665">Pyrimidine biosynthesis</keyword>
<comment type="catalytic activity">
    <reaction evidence="6 7">
        <text>orotidine 5'-phosphate + H(+) = UMP + CO2</text>
        <dbReference type="Rhea" id="RHEA:11596"/>
        <dbReference type="ChEBI" id="CHEBI:15378"/>
        <dbReference type="ChEBI" id="CHEBI:16526"/>
        <dbReference type="ChEBI" id="CHEBI:57538"/>
        <dbReference type="ChEBI" id="CHEBI:57865"/>
        <dbReference type="EC" id="4.1.1.23"/>
    </reaction>
</comment>
<keyword evidence="10" id="KW-1185">Reference proteome</keyword>
<name>A0A4Q5IYZ4_9ACTN</name>
<reference evidence="9 10" key="1">
    <citation type="submission" date="2019-01" db="EMBL/GenBank/DDBJ databases">
        <title>Nocardioides guangzhouensis sp. nov., an actinobacterium isolated from soil.</title>
        <authorList>
            <person name="Fu Y."/>
            <person name="Cai Y."/>
            <person name="Lin Z."/>
            <person name="Chen P."/>
        </authorList>
    </citation>
    <scope>NUCLEOTIDE SEQUENCE [LARGE SCALE GENOMIC DNA]</scope>
    <source>
        <strain evidence="9 10">NBRC 105384</strain>
    </source>
</reference>
<keyword evidence="3 7" id="KW-0210">Decarboxylase</keyword>
<evidence type="ECO:0000256" key="4">
    <source>
        <dbReference type="ARBA" id="ARBA00022975"/>
    </source>
</evidence>
<dbReference type="GO" id="GO:0006207">
    <property type="term" value="P:'de novo' pyrimidine nucleobase biosynthetic process"/>
    <property type="evidence" value="ECO:0007669"/>
    <property type="project" value="InterPro"/>
</dbReference>
<evidence type="ECO:0000313" key="10">
    <source>
        <dbReference type="Proteomes" id="UP000291189"/>
    </source>
</evidence>
<dbReference type="PANTHER" id="PTHR43375">
    <property type="entry name" value="OROTIDINE 5'-PHOSPHATE DECARBOXYLASE"/>
    <property type="match status" value="1"/>
</dbReference>
<proteinExistence type="inferred from homology"/>
<dbReference type="Gene3D" id="3.20.20.70">
    <property type="entry name" value="Aldolase class I"/>
    <property type="match status" value="1"/>
</dbReference>
<evidence type="ECO:0000313" key="9">
    <source>
        <dbReference type="EMBL" id="RYU11243.1"/>
    </source>
</evidence>
<evidence type="ECO:0000256" key="5">
    <source>
        <dbReference type="ARBA" id="ARBA00023239"/>
    </source>
</evidence>
<comment type="pathway">
    <text evidence="1 7">Pyrimidine metabolism; UMP biosynthesis via de novo pathway; UMP from orotate: step 2/2.</text>
</comment>
<dbReference type="GO" id="GO:0044205">
    <property type="term" value="P:'de novo' UMP biosynthetic process"/>
    <property type="evidence" value="ECO:0007669"/>
    <property type="project" value="UniProtKB-UniRule"/>
</dbReference>
<feature type="active site" description="Proton donor" evidence="7">
    <location>
        <position position="95"/>
    </location>
</feature>
<evidence type="ECO:0000256" key="1">
    <source>
        <dbReference type="ARBA" id="ARBA00004861"/>
    </source>
</evidence>
<dbReference type="InterPro" id="IPR011060">
    <property type="entry name" value="RibuloseP-bd_barrel"/>
</dbReference>
<dbReference type="PANTHER" id="PTHR43375:SF1">
    <property type="entry name" value="OROTIDINE 5'-PHOSPHATE DECARBOXYLASE"/>
    <property type="match status" value="1"/>
</dbReference>
<evidence type="ECO:0000256" key="2">
    <source>
        <dbReference type="ARBA" id="ARBA00008847"/>
    </source>
</evidence>
<dbReference type="InterPro" id="IPR001754">
    <property type="entry name" value="OMPdeCOase_dom"/>
</dbReference>
<comment type="similarity">
    <text evidence="2 7">Belongs to the OMP decarboxylase family. Type 2 subfamily.</text>
</comment>
<dbReference type="PROSITE" id="PS00156">
    <property type="entry name" value="OMPDECASE"/>
    <property type="match status" value="1"/>
</dbReference>
<feature type="domain" description="Orotidine 5'-phosphate decarboxylase" evidence="8">
    <location>
        <begin position="16"/>
        <end position="263"/>
    </location>
</feature>
<keyword evidence="5 7" id="KW-0456">Lyase</keyword>
<dbReference type="AlphaFoldDB" id="A0A4Q5IYZ4"/>
<dbReference type="UniPathway" id="UPA00070">
    <property type="reaction ID" value="UER00120"/>
</dbReference>
<gene>
    <name evidence="7 9" type="primary">pyrF</name>
    <name evidence="9" type="ORF">ETU37_14290</name>
</gene>
<dbReference type="CDD" id="cd04725">
    <property type="entry name" value="OMP_decarboxylase_like"/>
    <property type="match status" value="1"/>
</dbReference>
<dbReference type="InterPro" id="IPR013785">
    <property type="entry name" value="Aldolase_TIM"/>
</dbReference>
<evidence type="ECO:0000256" key="6">
    <source>
        <dbReference type="ARBA" id="ARBA00049157"/>
    </source>
</evidence>
<dbReference type="HAMAP" id="MF_01215">
    <property type="entry name" value="OMPdecase_type2"/>
    <property type="match status" value="1"/>
</dbReference>